<name>A0A368FCI6_ANCCA</name>
<dbReference type="EMBL" id="JOJR01003339">
    <property type="protein sequence ID" value="RCN27887.1"/>
    <property type="molecule type" value="Genomic_DNA"/>
</dbReference>
<dbReference type="Proteomes" id="UP000252519">
    <property type="component" value="Unassembled WGS sequence"/>
</dbReference>
<evidence type="ECO:0000313" key="2">
    <source>
        <dbReference type="EMBL" id="RCN27887.1"/>
    </source>
</evidence>
<evidence type="ECO:0000256" key="1">
    <source>
        <dbReference type="SAM" id="MobiDB-lite"/>
    </source>
</evidence>
<reference evidence="2 3" key="1">
    <citation type="submission" date="2014-10" db="EMBL/GenBank/DDBJ databases">
        <title>Draft genome of the hookworm Ancylostoma caninum.</title>
        <authorList>
            <person name="Mitreva M."/>
        </authorList>
    </citation>
    <scope>NUCLEOTIDE SEQUENCE [LARGE SCALE GENOMIC DNA]</scope>
    <source>
        <strain evidence="2 3">Baltimore</strain>
    </source>
</reference>
<feature type="region of interest" description="Disordered" evidence="1">
    <location>
        <begin position="16"/>
        <end position="50"/>
    </location>
</feature>
<gene>
    <name evidence="2" type="ORF">ANCCAN_26377</name>
</gene>
<sequence>MALCWRVIHALLHPQTKRKGSYREPVSVHSQSNLSKVHADGCRSPHESHT</sequence>
<protein>
    <submittedName>
        <fullName evidence="2">Uncharacterized protein</fullName>
    </submittedName>
</protein>
<organism evidence="2 3">
    <name type="scientific">Ancylostoma caninum</name>
    <name type="common">Dog hookworm</name>
    <dbReference type="NCBI Taxonomy" id="29170"/>
    <lineage>
        <taxon>Eukaryota</taxon>
        <taxon>Metazoa</taxon>
        <taxon>Ecdysozoa</taxon>
        <taxon>Nematoda</taxon>
        <taxon>Chromadorea</taxon>
        <taxon>Rhabditida</taxon>
        <taxon>Rhabditina</taxon>
        <taxon>Rhabditomorpha</taxon>
        <taxon>Strongyloidea</taxon>
        <taxon>Ancylostomatidae</taxon>
        <taxon>Ancylostomatinae</taxon>
        <taxon>Ancylostoma</taxon>
    </lineage>
</organism>
<accession>A0A368FCI6</accession>
<keyword evidence="3" id="KW-1185">Reference proteome</keyword>
<dbReference type="AlphaFoldDB" id="A0A368FCI6"/>
<comment type="caution">
    <text evidence="2">The sequence shown here is derived from an EMBL/GenBank/DDBJ whole genome shotgun (WGS) entry which is preliminary data.</text>
</comment>
<feature type="compositionally biased region" description="Basic and acidic residues" evidence="1">
    <location>
        <begin position="37"/>
        <end position="50"/>
    </location>
</feature>
<proteinExistence type="predicted"/>
<evidence type="ECO:0000313" key="3">
    <source>
        <dbReference type="Proteomes" id="UP000252519"/>
    </source>
</evidence>